<feature type="region of interest" description="Disordered" evidence="1">
    <location>
        <begin position="127"/>
        <end position="176"/>
    </location>
</feature>
<evidence type="ECO:0000256" key="1">
    <source>
        <dbReference type="SAM" id="MobiDB-lite"/>
    </source>
</evidence>
<evidence type="ECO:0008006" key="4">
    <source>
        <dbReference type="Google" id="ProtNLM"/>
    </source>
</evidence>
<feature type="compositionally biased region" description="Gly residues" evidence="1">
    <location>
        <begin position="165"/>
        <end position="176"/>
    </location>
</feature>
<feature type="compositionally biased region" description="Gly residues" evidence="1">
    <location>
        <begin position="127"/>
        <end position="136"/>
    </location>
</feature>
<gene>
    <name evidence="2" type="ORF">GOBAR_AA27152</name>
</gene>
<dbReference type="Proteomes" id="UP000239757">
    <property type="component" value="Unassembled WGS sequence"/>
</dbReference>
<feature type="compositionally biased region" description="Acidic residues" evidence="1">
    <location>
        <begin position="220"/>
        <end position="231"/>
    </location>
</feature>
<feature type="compositionally biased region" description="Basic and acidic residues" evidence="1">
    <location>
        <begin position="153"/>
        <end position="164"/>
    </location>
</feature>
<feature type="region of interest" description="Disordered" evidence="1">
    <location>
        <begin position="208"/>
        <end position="232"/>
    </location>
</feature>
<dbReference type="OrthoDB" id="982213at2759"/>
<reference evidence="2 3" key="1">
    <citation type="submission" date="2015-01" db="EMBL/GenBank/DDBJ databases">
        <title>Genome of allotetraploid Gossypium barbadense reveals genomic plasticity and fiber elongation in cotton evolution.</title>
        <authorList>
            <person name="Chen X."/>
            <person name="Liu X."/>
            <person name="Zhao B."/>
            <person name="Zheng H."/>
            <person name="Hu Y."/>
            <person name="Lu G."/>
            <person name="Yang C."/>
            <person name="Chen J."/>
            <person name="Shan C."/>
            <person name="Zhang L."/>
            <person name="Zhou Y."/>
            <person name="Wang L."/>
            <person name="Guo W."/>
            <person name="Bai Y."/>
            <person name="Ruan J."/>
            <person name="Shangguan X."/>
            <person name="Mao Y."/>
            <person name="Jiang J."/>
            <person name="Zhu Y."/>
            <person name="Lei J."/>
            <person name="Kang H."/>
            <person name="Chen S."/>
            <person name="He X."/>
            <person name="Wang R."/>
            <person name="Wang Y."/>
            <person name="Chen J."/>
            <person name="Wang L."/>
            <person name="Yu S."/>
            <person name="Wang B."/>
            <person name="Wei J."/>
            <person name="Song S."/>
            <person name="Lu X."/>
            <person name="Gao Z."/>
            <person name="Gu W."/>
            <person name="Deng X."/>
            <person name="Ma D."/>
            <person name="Wang S."/>
            <person name="Liang W."/>
            <person name="Fang L."/>
            <person name="Cai C."/>
            <person name="Zhu X."/>
            <person name="Zhou B."/>
            <person name="Zhang Y."/>
            <person name="Chen Z."/>
            <person name="Xu S."/>
            <person name="Zhu R."/>
            <person name="Wang S."/>
            <person name="Zhang T."/>
            <person name="Zhao G."/>
        </authorList>
    </citation>
    <scope>NUCLEOTIDE SEQUENCE [LARGE SCALE GENOMIC DNA]</scope>
    <source>
        <strain evidence="3">cv. Xinhai21</strain>
        <tissue evidence="2">Leaf</tissue>
    </source>
</reference>
<evidence type="ECO:0000313" key="2">
    <source>
        <dbReference type="EMBL" id="PPR93526.1"/>
    </source>
</evidence>
<dbReference type="PANTHER" id="PTHR31973">
    <property type="entry name" value="POLYPROTEIN, PUTATIVE-RELATED"/>
    <property type="match status" value="1"/>
</dbReference>
<dbReference type="EMBL" id="KZ666786">
    <property type="protein sequence ID" value="PPR93526.1"/>
    <property type="molecule type" value="Genomic_DNA"/>
</dbReference>
<protein>
    <recommendedName>
        <fullName evidence="4">Transposase MuDR plant domain-containing protein</fullName>
    </recommendedName>
</protein>
<evidence type="ECO:0000313" key="3">
    <source>
        <dbReference type="Proteomes" id="UP000239757"/>
    </source>
</evidence>
<organism evidence="2 3">
    <name type="scientific">Gossypium barbadense</name>
    <name type="common">Sea Island cotton</name>
    <name type="synonym">Hibiscus barbadensis</name>
    <dbReference type="NCBI Taxonomy" id="3634"/>
    <lineage>
        <taxon>Eukaryota</taxon>
        <taxon>Viridiplantae</taxon>
        <taxon>Streptophyta</taxon>
        <taxon>Embryophyta</taxon>
        <taxon>Tracheophyta</taxon>
        <taxon>Spermatophyta</taxon>
        <taxon>Magnoliopsida</taxon>
        <taxon>eudicotyledons</taxon>
        <taxon>Gunneridae</taxon>
        <taxon>Pentapetalae</taxon>
        <taxon>rosids</taxon>
        <taxon>malvids</taxon>
        <taxon>Malvales</taxon>
        <taxon>Malvaceae</taxon>
        <taxon>Malvoideae</taxon>
        <taxon>Gossypium</taxon>
    </lineage>
</organism>
<accession>A0A2P5WQZ7</accession>
<proteinExistence type="predicted"/>
<sequence>MPIEEEYYMNLYVVGKFVHDPHVKCSGGEMMRLKEDPDTISYFELCKIVKQKVRDNLRAVWNDSSTINMLNYYVKHNEINLYVEHEIDTTIFSDDDLILLVATVAGTGDGNESVEVAGNKGGKGVEGLNGKGVKGGEGGEVKGGKGGKGVEGLNREGVDVDGSKGGEGVEGLGGEGVDIIGNEGGKGGEGGEGVEGLDCLDVSIERLEESDGGLNSGVEEAGEEGVEDESDSDSKYENVYLINVREVEGETNGKAKETILDETKSESSREQRELKIIKNELNRVRVKCIASNNNMSRCMQVKIFHDEHNCCVSFRNKIANVKVIVNNFEATIKDHPKMKLRKMQRRVASEIHINVNMTRCRRAKKMVKDKLQETLKKAKAFEFTFWKIVKSTTKKKWEQKKEELYKINEGFAKELFSKNSKAWTKAFQWLHSVSDIVDNNLYVAFNSSMVESKFKSIITMLEEIIVKMMTRIVDKRKQRSSWKYNYDLLIKKKFDDIKKEGVDWKIIWNGENRCEVKKGRKQYIVNVEDKTSCC</sequence>
<name>A0A2P5WQZ7_GOSBA</name>
<dbReference type="AlphaFoldDB" id="A0A2P5WQZ7"/>
<dbReference type="PANTHER" id="PTHR31973:SF187">
    <property type="entry name" value="MUTATOR TRANSPOSASE MUDRA PROTEIN"/>
    <property type="match status" value="1"/>
</dbReference>